<dbReference type="Proteomes" id="UP000302163">
    <property type="component" value="Chromosome"/>
</dbReference>
<accession>A0A4P8YMS0</accession>
<dbReference type="InterPro" id="IPR058245">
    <property type="entry name" value="NreC/VraR/RcsB-like_REC"/>
</dbReference>
<dbReference type="GO" id="GO:0000160">
    <property type="term" value="P:phosphorelay signal transduction system"/>
    <property type="evidence" value="ECO:0007669"/>
    <property type="project" value="InterPro"/>
</dbReference>
<evidence type="ECO:0000256" key="4">
    <source>
        <dbReference type="PROSITE-ProRule" id="PRU00169"/>
    </source>
</evidence>
<dbReference type="OrthoDB" id="9796655at2"/>
<name>A0A4P8YMS0_9ENTR</name>
<gene>
    <name evidence="7" type="ORF">FEM41_15745</name>
</gene>
<dbReference type="PRINTS" id="PR00038">
    <property type="entry name" value="HTHLUXR"/>
</dbReference>
<dbReference type="SUPFAM" id="SSF52172">
    <property type="entry name" value="CheY-like"/>
    <property type="match status" value="1"/>
</dbReference>
<dbReference type="InterPro" id="IPR000792">
    <property type="entry name" value="Tscrpt_reg_LuxR_C"/>
</dbReference>
<dbReference type="InterPro" id="IPR011006">
    <property type="entry name" value="CheY-like_superfamily"/>
</dbReference>
<evidence type="ECO:0000256" key="2">
    <source>
        <dbReference type="ARBA" id="ARBA00023012"/>
    </source>
</evidence>
<dbReference type="PANTHER" id="PTHR43214">
    <property type="entry name" value="TWO-COMPONENT RESPONSE REGULATOR"/>
    <property type="match status" value="1"/>
</dbReference>
<evidence type="ECO:0000256" key="1">
    <source>
        <dbReference type="ARBA" id="ARBA00022553"/>
    </source>
</evidence>
<dbReference type="GO" id="GO:0006355">
    <property type="term" value="P:regulation of DNA-templated transcription"/>
    <property type="evidence" value="ECO:0007669"/>
    <property type="project" value="InterPro"/>
</dbReference>
<organism evidence="7 8">
    <name type="scientific">Jejubacter calystegiae</name>
    <dbReference type="NCBI Taxonomy" id="2579935"/>
    <lineage>
        <taxon>Bacteria</taxon>
        <taxon>Pseudomonadati</taxon>
        <taxon>Pseudomonadota</taxon>
        <taxon>Gammaproteobacteria</taxon>
        <taxon>Enterobacterales</taxon>
        <taxon>Enterobacteriaceae</taxon>
        <taxon>Jejubacter</taxon>
    </lineage>
</organism>
<dbReference type="SUPFAM" id="SSF46894">
    <property type="entry name" value="C-terminal effector domain of the bipartite response regulators"/>
    <property type="match status" value="1"/>
</dbReference>
<keyword evidence="1 4" id="KW-0597">Phosphoprotein</keyword>
<dbReference type="Gene3D" id="3.40.50.2300">
    <property type="match status" value="1"/>
</dbReference>
<reference evidence="7 8" key="1">
    <citation type="submission" date="2019-05" db="EMBL/GenBank/DDBJ databases">
        <title>Complete genome sequence of Izhakiella calystegiae KSNA2, an endophyte isolated from beach morning glory (Calystegia soldanella).</title>
        <authorList>
            <person name="Jiang L."/>
            <person name="Jeong J.C."/>
            <person name="Kim C.Y."/>
            <person name="Kim D.H."/>
            <person name="Kim S.W."/>
            <person name="Lee j."/>
        </authorList>
    </citation>
    <scope>NUCLEOTIDE SEQUENCE [LARGE SCALE GENOMIC DNA]</scope>
    <source>
        <strain evidence="7 8">KSNA2</strain>
    </source>
</reference>
<proteinExistence type="predicted"/>
<evidence type="ECO:0000313" key="7">
    <source>
        <dbReference type="EMBL" id="QCT20994.1"/>
    </source>
</evidence>
<dbReference type="SMART" id="SM00421">
    <property type="entry name" value="HTH_LUXR"/>
    <property type="match status" value="1"/>
</dbReference>
<keyword evidence="3" id="KW-0238">DNA-binding</keyword>
<dbReference type="InterPro" id="IPR016032">
    <property type="entry name" value="Sig_transdc_resp-reg_C-effctor"/>
</dbReference>
<dbReference type="RefSeq" id="WP_138097131.1">
    <property type="nucleotide sequence ID" value="NZ_CP040428.1"/>
</dbReference>
<dbReference type="AlphaFoldDB" id="A0A4P8YMS0"/>
<keyword evidence="2" id="KW-0902">Two-component regulatory system</keyword>
<dbReference type="PROSITE" id="PS50043">
    <property type="entry name" value="HTH_LUXR_2"/>
    <property type="match status" value="1"/>
</dbReference>
<dbReference type="Gene3D" id="1.10.10.10">
    <property type="entry name" value="Winged helix-like DNA-binding domain superfamily/Winged helix DNA-binding domain"/>
    <property type="match status" value="1"/>
</dbReference>
<evidence type="ECO:0000313" key="8">
    <source>
        <dbReference type="Proteomes" id="UP000302163"/>
    </source>
</evidence>
<dbReference type="KEGG" id="izh:FEM41_15745"/>
<sequence>MTLLSNKKITVALLDDHPMIRHAFEMAAAKERDIDLTGSFGHSRELLNWLQKNHADVLVLDYILGSDEMDGLSLIKHILARHPKLKILLSSSMESLAVIRAAFISGIRGYMSKREETQSYFKAVRMIASGQRFIPATIAMELTRLPVQKRHGDVLSLNPGANSGNEGSDFAQLTKLLSPREAEVIRCFLDGMQIIDIAAKLKRSRKTISGHKQAGMKKLGIASDLELFKYRSDLFK</sequence>
<feature type="modified residue" description="4-aspartylphosphate" evidence="4">
    <location>
        <position position="61"/>
    </location>
</feature>
<dbReference type="PROSITE" id="PS50110">
    <property type="entry name" value="RESPONSE_REGULATORY"/>
    <property type="match status" value="1"/>
</dbReference>
<feature type="domain" description="Response regulatory" evidence="6">
    <location>
        <begin position="10"/>
        <end position="128"/>
    </location>
</feature>
<keyword evidence="8" id="KW-1185">Reference proteome</keyword>
<dbReference type="InterPro" id="IPR001789">
    <property type="entry name" value="Sig_transdc_resp-reg_receiver"/>
</dbReference>
<evidence type="ECO:0000259" key="6">
    <source>
        <dbReference type="PROSITE" id="PS50110"/>
    </source>
</evidence>
<feature type="domain" description="HTH luxR-type" evidence="5">
    <location>
        <begin position="170"/>
        <end position="235"/>
    </location>
</feature>
<dbReference type="Pfam" id="PF00072">
    <property type="entry name" value="Response_reg"/>
    <property type="match status" value="1"/>
</dbReference>
<evidence type="ECO:0000259" key="5">
    <source>
        <dbReference type="PROSITE" id="PS50043"/>
    </source>
</evidence>
<dbReference type="InterPro" id="IPR036388">
    <property type="entry name" value="WH-like_DNA-bd_sf"/>
</dbReference>
<protein>
    <submittedName>
        <fullName evidence="7">Response regulator transcription factor</fullName>
    </submittedName>
</protein>
<dbReference type="Pfam" id="PF00196">
    <property type="entry name" value="GerE"/>
    <property type="match status" value="1"/>
</dbReference>
<dbReference type="CDD" id="cd06170">
    <property type="entry name" value="LuxR_C_like"/>
    <property type="match status" value="1"/>
</dbReference>
<evidence type="ECO:0000256" key="3">
    <source>
        <dbReference type="ARBA" id="ARBA00023125"/>
    </source>
</evidence>
<dbReference type="GO" id="GO:0003677">
    <property type="term" value="F:DNA binding"/>
    <property type="evidence" value="ECO:0007669"/>
    <property type="project" value="UniProtKB-KW"/>
</dbReference>
<dbReference type="EMBL" id="CP040428">
    <property type="protein sequence ID" value="QCT20994.1"/>
    <property type="molecule type" value="Genomic_DNA"/>
</dbReference>
<dbReference type="PANTHER" id="PTHR43214:SF17">
    <property type="entry name" value="TRANSCRIPTIONAL REGULATORY PROTEIN RCSB"/>
    <property type="match status" value="1"/>
</dbReference>
<dbReference type="InterPro" id="IPR039420">
    <property type="entry name" value="WalR-like"/>
</dbReference>
<dbReference type="CDD" id="cd17535">
    <property type="entry name" value="REC_NarL-like"/>
    <property type="match status" value="1"/>
</dbReference>
<dbReference type="SMART" id="SM00448">
    <property type="entry name" value="REC"/>
    <property type="match status" value="1"/>
</dbReference>